<dbReference type="NCBIfam" id="TIGR00136">
    <property type="entry name" value="mnmG_gidA"/>
    <property type="match status" value="1"/>
</dbReference>
<dbReference type="SMART" id="SM01228">
    <property type="entry name" value="GIDA_assoc_3"/>
    <property type="match status" value="1"/>
</dbReference>
<dbReference type="GO" id="GO:0050660">
    <property type="term" value="F:flavin adenine dinucleotide binding"/>
    <property type="evidence" value="ECO:0007669"/>
    <property type="project" value="UniProtKB-UniRule"/>
</dbReference>
<keyword evidence="7 12" id="KW-0819">tRNA processing</keyword>
<evidence type="ECO:0000256" key="12">
    <source>
        <dbReference type="HAMAP-Rule" id="MF_00129"/>
    </source>
</evidence>
<comment type="function">
    <text evidence="2 12">NAD-binding protein involved in the addition of a carboxymethylaminomethyl (cmnm) group at the wobble position (U34) of certain tRNAs, forming tRNA-cmnm(5)s(2)U34.</text>
</comment>
<comment type="cofactor">
    <cofactor evidence="1 12">
        <name>FAD</name>
        <dbReference type="ChEBI" id="CHEBI:57692"/>
    </cofactor>
</comment>
<accession>A0A223HYS0</accession>
<evidence type="ECO:0000313" key="14">
    <source>
        <dbReference type="Proteomes" id="UP000214975"/>
    </source>
</evidence>
<dbReference type="InterPro" id="IPR026904">
    <property type="entry name" value="MnmG_C"/>
</dbReference>
<dbReference type="Gene3D" id="3.50.50.60">
    <property type="entry name" value="FAD/NAD(P)-binding domain"/>
    <property type="match status" value="2"/>
</dbReference>
<dbReference type="PRINTS" id="PR00411">
    <property type="entry name" value="PNDRDTASEI"/>
</dbReference>
<proteinExistence type="inferred from homology"/>
<dbReference type="GO" id="GO:0002098">
    <property type="term" value="P:tRNA wobble uridine modification"/>
    <property type="evidence" value="ECO:0007669"/>
    <property type="project" value="InterPro"/>
</dbReference>
<evidence type="ECO:0000256" key="9">
    <source>
        <dbReference type="ARBA" id="ARBA00023027"/>
    </source>
</evidence>
<evidence type="ECO:0000256" key="6">
    <source>
        <dbReference type="ARBA" id="ARBA00022630"/>
    </source>
</evidence>
<evidence type="ECO:0000256" key="4">
    <source>
        <dbReference type="ARBA" id="ARBA00020461"/>
    </source>
</evidence>
<evidence type="ECO:0000256" key="7">
    <source>
        <dbReference type="ARBA" id="ARBA00022694"/>
    </source>
</evidence>
<dbReference type="EMBL" id="CP016893">
    <property type="protein sequence ID" value="AST57434.1"/>
    <property type="molecule type" value="Genomic_DNA"/>
</dbReference>
<dbReference type="InterPro" id="IPR040131">
    <property type="entry name" value="MnmG_N"/>
</dbReference>
<dbReference type="PANTHER" id="PTHR11806">
    <property type="entry name" value="GLUCOSE INHIBITED DIVISION PROTEIN A"/>
    <property type="match status" value="1"/>
</dbReference>
<comment type="subunit">
    <text evidence="10 12">Homodimer. Heterotetramer of two MnmE and two MnmG subunits.</text>
</comment>
<evidence type="ECO:0000256" key="11">
    <source>
        <dbReference type="ARBA" id="ARBA00031800"/>
    </source>
</evidence>
<comment type="subcellular location">
    <subcellularLocation>
        <location evidence="12">Cytoplasm</location>
    </subcellularLocation>
</comment>
<evidence type="ECO:0000256" key="3">
    <source>
        <dbReference type="ARBA" id="ARBA00007653"/>
    </source>
</evidence>
<dbReference type="SUPFAM" id="SSF51905">
    <property type="entry name" value="FAD/NAD(P)-binding domain"/>
    <property type="match status" value="1"/>
</dbReference>
<dbReference type="FunFam" id="1.10.150.570:FF:000001">
    <property type="entry name" value="tRNA uridine 5-carboxymethylaminomethyl modification enzyme MnmG"/>
    <property type="match status" value="1"/>
</dbReference>
<evidence type="ECO:0000256" key="1">
    <source>
        <dbReference type="ARBA" id="ARBA00001974"/>
    </source>
</evidence>
<dbReference type="Gene3D" id="1.10.10.1800">
    <property type="entry name" value="tRNA uridine 5-carboxymethylaminomethyl modification enzyme MnmG/GidA"/>
    <property type="match status" value="1"/>
</dbReference>
<evidence type="ECO:0000256" key="10">
    <source>
        <dbReference type="ARBA" id="ARBA00025948"/>
    </source>
</evidence>
<dbReference type="Pfam" id="PF13932">
    <property type="entry name" value="SAM_GIDA_C"/>
    <property type="match status" value="1"/>
</dbReference>
<comment type="caution">
    <text evidence="12">Lacks conserved residue(s) required for the propagation of feature annotation.</text>
</comment>
<dbReference type="HAMAP" id="MF_00129">
    <property type="entry name" value="MnmG_GidA"/>
    <property type="match status" value="1"/>
</dbReference>
<dbReference type="Gene3D" id="1.10.150.570">
    <property type="entry name" value="GidA associated domain, C-terminal subdomain"/>
    <property type="match status" value="1"/>
</dbReference>
<organism evidence="13 14">
    <name type="scientific">Thermoanaerobacterium thermosaccharolyticum</name>
    <name type="common">Clostridium thermosaccharolyticum</name>
    <dbReference type="NCBI Taxonomy" id="1517"/>
    <lineage>
        <taxon>Bacteria</taxon>
        <taxon>Bacillati</taxon>
        <taxon>Bacillota</taxon>
        <taxon>Clostridia</taxon>
        <taxon>Thermoanaerobacterales</taxon>
        <taxon>Thermoanaerobacteraceae</taxon>
        <taxon>Thermoanaerobacterium</taxon>
    </lineage>
</organism>
<name>A0A223HYS0_THETR</name>
<dbReference type="InterPro" id="IPR044920">
    <property type="entry name" value="MnmG_C_subdom_sf"/>
</dbReference>
<feature type="binding site" evidence="12">
    <location>
        <begin position="14"/>
        <end position="19"/>
    </location>
    <ligand>
        <name>FAD</name>
        <dbReference type="ChEBI" id="CHEBI:57692"/>
    </ligand>
</feature>
<dbReference type="FunFam" id="1.10.10.1800:FF:000001">
    <property type="entry name" value="tRNA uridine 5-carboxymethylaminomethyl modification enzyme MnmG"/>
    <property type="match status" value="1"/>
</dbReference>
<gene>
    <name evidence="12" type="primary">mnmG</name>
    <name evidence="12" type="synonym">gidA</name>
    <name evidence="13" type="ORF">Thert_01371</name>
</gene>
<dbReference type="InterPro" id="IPR004416">
    <property type="entry name" value="MnmG"/>
</dbReference>
<keyword evidence="8 12" id="KW-0274">FAD</keyword>
<keyword evidence="5 12" id="KW-0963">Cytoplasm</keyword>
<evidence type="ECO:0000313" key="13">
    <source>
        <dbReference type="EMBL" id="AST57434.1"/>
    </source>
</evidence>
<dbReference type="PROSITE" id="PS01280">
    <property type="entry name" value="GIDA_1"/>
    <property type="match status" value="1"/>
</dbReference>
<comment type="similarity">
    <text evidence="3 12">Belongs to the MnmG family.</text>
</comment>
<dbReference type="GO" id="GO:0005829">
    <property type="term" value="C:cytosol"/>
    <property type="evidence" value="ECO:0007669"/>
    <property type="project" value="TreeGrafter"/>
</dbReference>
<protein>
    <recommendedName>
        <fullName evidence="4 12">tRNA uridine 5-carboxymethylaminomethyl modification enzyme MnmG</fullName>
    </recommendedName>
    <alternativeName>
        <fullName evidence="11 12">Glucose-inhibited division protein A</fullName>
    </alternativeName>
</protein>
<dbReference type="InterPro" id="IPR049312">
    <property type="entry name" value="GIDA_C_N"/>
</dbReference>
<dbReference type="AlphaFoldDB" id="A0A223HYS0"/>
<dbReference type="RefSeq" id="WP_094397231.1">
    <property type="nucleotide sequence ID" value="NZ_CP016893.1"/>
</dbReference>
<dbReference type="InterPro" id="IPR047001">
    <property type="entry name" value="MnmG_C_subdom"/>
</dbReference>
<dbReference type="InterPro" id="IPR020595">
    <property type="entry name" value="MnmG-rel_CS"/>
</dbReference>
<dbReference type="Pfam" id="PF21680">
    <property type="entry name" value="GIDA_C_1st"/>
    <property type="match status" value="1"/>
</dbReference>
<evidence type="ECO:0000256" key="5">
    <source>
        <dbReference type="ARBA" id="ARBA00022490"/>
    </source>
</evidence>
<reference evidence="13 14" key="1">
    <citation type="submission" date="2016-08" db="EMBL/GenBank/DDBJ databases">
        <title>A novel genetic cassette of butanologenic Thermoanaerobacterium thermosaccharolyticum that directly convert cellulose to butanol.</title>
        <authorList>
            <person name="Li T."/>
            <person name="He J."/>
        </authorList>
    </citation>
    <scope>NUCLEOTIDE SEQUENCE [LARGE SCALE GENOMIC DNA]</scope>
    <source>
        <strain evidence="13 14">TG57</strain>
    </source>
</reference>
<dbReference type="Pfam" id="PF01134">
    <property type="entry name" value="GIDA"/>
    <property type="match status" value="1"/>
</dbReference>
<dbReference type="FunFam" id="3.50.50.60:FF:000002">
    <property type="entry name" value="tRNA uridine 5-carboxymethylaminomethyl modification enzyme MnmG"/>
    <property type="match status" value="1"/>
</dbReference>
<dbReference type="PROSITE" id="PS01281">
    <property type="entry name" value="GIDA_2"/>
    <property type="match status" value="1"/>
</dbReference>
<dbReference type="InterPro" id="IPR002218">
    <property type="entry name" value="MnmG-rel"/>
</dbReference>
<feature type="binding site" evidence="12">
    <location>
        <begin position="273"/>
        <end position="287"/>
    </location>
    <ligand>
        <name>NAD(+)</name>
        <dbReference type="ChEBI" id="CHEBI:57540"/>
    </ligand>
</feature>
<dbReference type="PANTHER" id="PTHR11806:SF0">
    <property type="entry name" value="PROTEIN MTO1 HOMOLOG, MITOCHONDRIAL"/>
    <property type="match status" value="1"/>
</dbReference>
<dbReference type="InterPro" id="IPR036188">
    <property type="entry name" value="FAD/NAD-bd_sf"/>
</dbReference>
<sequence>MIYDAGSYDVAVIGLGHAGCEAALATARLGLKTVAFAINLDSIALMPCNPAIGGPAKTNLVREIDALGGQMAINTDETLIQERTLNTSKGPAVRALRAQSDKKRYQFNMKYTLEKQENLDIKQAEVVDIEVENGEVKSVITKNGARYLCKSCIVTTGTYLRGRIIIGDVSYSGGPNGLFPANELSKCLERLNIKLMRFKTGTPARVDKKSINFDAMEIQPGDEKIKPFSYLHDEINVEQIPCWLTYTNSRTHEVILRNIGRSPLYSGEIKGVGPRYCPSIEDKVVKFPDKPRHQLFIEPEGRNTNEMYVQGMSSSMPEDVQIEFLRTIKGLENVKVMRPGYAIEYDCIDPTQLKQSLELKTISGLFFAGQVNGTSGYEEAAAQGLMAGINAAMKLLNREPFILDRSEAYIGVLIDDLVTKGTNEPYRMLTSRAEYRLILRQDNADFRLTEKGRQIGLVDDERYERFLKKKIQYEKEMERLKTAMIVPSDFVNEYLKSKGSSPIVTGITMYDLLKRPEIDYISSKVIDKDRPEDIRDDVAEQIDINIKYEGYIKKQLEQVEKFKALENKKIPSWINYDDIKGISIEARQKLKSIMPTSVGQASRISGVSPADISVILIYMQSRR</sequence>
<evidence type="ECO:0000256" key="8">
    <source>
        <dbReference type="ARBA" id="ARBA00022827"/>
    </source>
</evidence>
<dbReference type="Proteomes" id="UP000214975">
    <property type="component" value="Chromosome"/>
</dbReference>
<keyword evidence="9 12" id="KW-0520">NAD</keyword>
<evidence type="ECO:0000256" key="2">
    <source>
        <dbReference type="ARBA" id="ARBA00003717"/>
    </source>
</evidence>
<dbReference type="GO" id="GO:0030488">
    <property type="term" value="P:tRNA methylation"/>
    <property type="evidence" value="ECO:0007669"/>
    <property type="project" value="TreeGrafter"/>
</dbReference>
<keyword evidence="6 12" id="KW-0285">Flavoprotein</keyword>